<dbReference type="Gene3D" id="3.40.190.10">
    <property type="entry name" value="Periplasmic binding protein-like II"/>
    <property type="match status" value="1"/>
</dbReference>
<dbReference type="Pfam" id="PF01547">
    <property type="entry name" value="SBP_bac_1"/>
    <property type="match status" value="1"/>
</dbReference>
<proteinExistence type="predicted"/>
<evidence type="ECO:0000313" key="1">
    <source>
        <dbReference type="EMBL" id="MEK8129814.1"/>
    </source>
</evidence>
<sequence>MLAGCSGGITEPTGSKGPVTIRFFTHGTESLYNWSQTLPAFEKKYPDIKIELVQLSEKGETLEANRKLDLAASSGEAMDVLMLSDPAGFAQRVAIGMAAPMDEFIAKEGLKVNEEYKVDTKFKGKYYALPTKLNPWYVVLNKDHLDQAGLPVPKDWTWDEFMDYAKKLTKGEGPSKRYGAFFHGPTDGGFMEFLKLELGNQPKNMEYLKADGTSNMDSPLFRKTLEIFMKMEKEDKSLTPYADRISQKLAYRPAFFNQNASMVLMGSWFTAELGGTDQFPLNFNVAVAPYPKNAPGDPSGYAPFITDYMAIAASSKYKEEAYKFIRWYTTEGQIVQGKQIPAWSKVKSDEMDKIIDLILSKTKSPEKVDKDSIKKVVASFKSGEQVPPVTYQAEINKAIQEEFEKLVFGKQDIDATVKNSQDRVQKLIDTNKK</sequence>
<keyword evidence="2" id="KW-1185">Reference proteome</keyword>
<name>A0ABU9DLT2_9BACL</name>
<dbReference type="InterPro" id="IPR050490">
    <property type="entry name" value="Bact_solute-bd_prot1"/>
</dbReference>
<dbReference type="Proteomes" id="UP001469365">
    <property type="component" value="Unassembled WGS sequence"/>
</dbReference>
<evidence type="ECO:0000313" key="2">
    <source>
        <dbReference type="Proteomes" id="UP001469365"/>
    </source>
</evidence>
<dbReference type="InterPro" id="IPR006059">
    <property type="entry name" value="SBP"/>
</dbReference>
<reference evidence="1 2" key="1">
    <citation type="submission" date="2024-04" db="EMBL/GenBank/DDBJ databases">
        <title>draft genome sequnece of Paenibacillus filicis.</title>
        <authorList>
            <person name="Kim D.-U."/>
        </authorList>
    </citation>
    <scope>NUCLEOTIDE SEQUENCE [LARGE SCALE GENOMIC DNA]</scope>
    <source>
        <strain evidence="1 2">KACC14197</strain>
    </source>
</reference>
<dbReference type="EMBL" id="JBBPCC010000011">
    <property type="protein sequence ID" value="MEK8129814.1"/>
    <property type="molecule type" value="Genomic_DNA"/>
</dbReference>
<dbReference type="CDD" id="cd13585">
    <property type="entry name" value="PBP2_TMBP_like"/>
    <property type="match status" value="1"/>
</dbReference>
<dbReference type="PANTHER" id="PTHR43649">
    <property type="entry name" value="ARABINOSE-BINDING PROTEIN-RELATED"/>
    <property type="match status" value="1"/>
</dbReference>
<organism evidence="1 2">
    <name type="scientific">Paenibacillus filicis</name>
    <dbReference type="NCBI Taxonomy" id="669464"/>
    <lineage>
        <taxon>Bacteria</taxon>
        <taxon>Bacillati</taxon>
        <taxon>Bacillota</taxon>
        <taxon>Bacilli</taxon>
        <taxon>Bacillales</taxon>
        <taxon>Paenibacillaceae</taxon>
        <taxon>Paenibacillus</taxon>
    </lineage>
</organism>
<comment type="caution">
    <text evidence="1">The sequence shown here is derived from an EMBL/GenBank/DDBJ whole genome shotgun (WGS) entry which is preliminary data.</text>
</comment>
<dbReference type="SUPFAM" id="SSF53850">
    <property type="entry name" value="Periplasmic binding protein-like II"/>
    <property type="match status" value="1"/>
</dbReference>
<gene>
    <name evidence="1" type="ORF">WMW72_18075</name>
</gene>
<accession>A0ABU9DLT2</accession>
<dbReference type="PANTHER" id="PTHR43649:SF30">
    <property type="entry name" value="ABC TRANSPORTER SUBSTRATE-BINDING PROTEIN"/>
    <property type="match status" value="1"/>
</dbReference>
<protein>
    <submittedName>
        <fullName evidence="1">Sugar ABC transporter substrate-binding protein</fullName>
    </submittedName>
</protein>